<dbReference type="CDD" id="cd07809">
    <property type="entry name" value="ASKHA_NBD_FGGY_BaXK-like"/>
    <property type="match status" value="1"/>
</dbReference>
<evidence type="ECO:0000256" key="4">
    <source>
        <dbReference type="ARBA" id="ARBA00022741"/>
    </source>
</evidence>
<protein>
    <recommendedName>
        <fullName evidence="9">Xylulose kinase</fullName>
        <shortName evidence="9">Xylulokinase</shortName>
        <ecNumber evidence="9">2.7.1.17</ecNumber>
    </recommendedName>
</protein>
<dbReference type="Pfam" id="PF00370">
    <property type="entry name" value="FGGY_N"/>
    <property type="match status" value="1"/>
</dbReference>
<dbReference type="InterPro" id="IPR018484">
    <property type="entry name" value="FGGY_N"/>
</dbReference>
<dbReference type="InterPro" id="IPR018485">
    <property type="entry name" value="FGGY_C"/>
</dbReference>
<evidence type="ECO:0000256" key="9">
    <source>
        <dbReference type="RuleBase" id="RU364073"/>
    </source>
</evidence>
<dbReference type="RefSeq" id="WP_310799429.1">
    <property type="nucleotide sequence ID" value="NZ_CP123872.1"/>
</dbReference>
<dbReference type="PROSITE" id="PS00445">
    <property type="entry name" value="FGGY_KINASES_2"/>
    <property type="match status" value="1"/>
</dbReference>
<dbReference type="InterPro" id="IPR018483">
    <property type="entry name" value="Carb_kinase_FGGY_CS"/>
</dbReference>
<dbReference type="NCBIfam" id="TIGR01312">
    <property type="entry name" value="XylB"/>
    <property type="match status" value="1"/>
</dbReference>
<evidence type="ECO:0000259" key="11">
    <source>
        <dbReference type="Pfam" id="PF02782"/>
    </source>
</evidence>
<dbReference type="GO" id="GO:0042732">
    <property type="term" value="P:D-xylose metabolic process"/>
    <property type="evidence" value="ECO:0007669"/>
    <property type="project" value="UniProtKB-KW"/>
</dbReference>
<dbReference type="PIRSF" id="PIRSF000538">
    <property type="entry name" value="GlpK"/>
    <property type="match status" value="1"/>
</dbReference>
<dbReference type="GO" id="GO:0005524">
    <property type="term" value="F:ATP binding"/>
    <property type="evidence" value="ECO:0007669"/>
    <property type="project" value="UniProtKB-KW"/>
</dbReference>
<proteinExistence type="inferred from homology"/>
<comment type="similarity">
    <text evidence="1 8">Belongs to the FGGY kinase family.</text>
</comment>
<gene>
    <name evidence="9 12" type="primary">xylB</name>
    <name evidence="12" type="ORF">QGN29_04210</name>
</gene>
<dbReference type="Gene3D" id="3.30.420.40">
    <property type="match status" value="2"/>
</dbReference>
<dbReference type="PANTHER" id="PTHR43095:SF5">
    <property type="entry name" value="XYLULOSE KINASE"/>
    <property type="match status" value="1"/>
</dbReference>
<dbReference type="EMBL" id="CP123872">
    <property type="protein sequence ID" value="WND03576.1"/>
    <property type="molecule type" value="Genomic_DNA"/>
</dbReference>
<evidence type="ECO:0000256" key="1">
    <source>
        <dbReference type="ARBA" id="ARBA00009156"/>
    </source>
</evidence>
<evidence type="ECO:0000313" key="12">
    <source>
        <dbReference type="EMBL" id="WND03576.1"/>
    </source>
</evidence>
<evidence type="ECO:0000256" key="3">
    <source>
        <dbReference type="ARBA" id="ARBA00022679"/>
    </source>
</evidence>
<organism evidence="12 13">
    <name type="scientific">Temperatibacter marinus</name>
    <dbReference type="NCBI Taxonomy" id="1456591"/>
    <lineage>
        <taxon>Bacteria</taxon>
        <taxon>Pseudomonadati</taxon>
        <taxon>Pseudomonadota</taxon>
        <taxon>Alphaproteobacteria</taxon>
        <taxon>Kordiimonadales</taxon>
        <taxon>Temperatibacteraceae</taxon>
        <taxon>Temperatibacter</taxon>
    </lineage>
</organism>
<reference evidence="12" key="1">
    <citation type="submission" date="2023-04" db="EMBL/GenBank/DDBJ databases">
        <title>Complete genome sequence of Temperatibacter marinus.</title>
        <authorList>
            <person name="Rong J.-C."/>
            <person name="Yi M.-L."/>
            <person name="Zhao Q."/>
        </authorList>
    </citation>
    <scope>NUCLEOTIDE SEQUENCE</scope>
    <source>
        <strain evidence="12">NBRC 110045</strain>
    </source>
</reference>
<dbReference type="PANTHER" id="PTHR43095">
    <property type="entry name" value="SUGAR KINASE"/>
    <property type="match status" value="1"/>
</dbReference>
<comment type="catalytic activity">
    <reaction evidence="9">
        <text>D-xylulose + ATP = D-xylulose 5-phosphate + ADP + H(+)</text>
        <dbReference type="Rhea" id="RHEA:10964"/>
        <dbReference type="ChEBI" id="CHEBI:15378"/>
        <dbReference type="ChEBI" id="CHEBI:17140"/>
        <dbReference type="ChEBI" id="CHEBI:30616"/>
        <dbReference type="ChEBI" id="CHEBI:57737"/>
        <dbReference type="ChEBI" id="CHEBI:456216"/>
        <dbReference type="EC" id="2.7.1.17"/>
    </reaction>
</comment>
<keyword evidence="6 9" id="KW-0067">ATP-binding</keyword>
<dbReference type="Proteomes" id="UP001268683">
    <property type="component" value="Chromosome"/>
</dbReference>
<name>A0AA52H9V1_9PROT</name>
<evidence type="ECO:0000259" key="10">
    <source>
        <dbReference type="Pfam" id="PF00370"/>
    </source>
</evidence>
<dbReference type="GO" id="GO:0004856">
    <property type="term" value="F:D-xylulokinase activity"/>
    <property type="evidence" value="ECO:0007669"/>
    <property type="project" value="UniProtKB-EC"/>
</dbReference>
<keyword evidence="4 9" id="KW-0547">Nucleotide-binding</keyword>
<evidence type="ECO:0000256" key="8">
    <source>
        <dbReference type="RuleBase" id="RU003733"/>
    </source>
</evidence>
<evidence type="ECO:0000256" key="7">
    <source>
        <dbReference type="ARBA" id="ARBA00023277"/>
    </source>
</evidence>
<dbReference type="PROSITE" id="PS00933">
    <property type="entry name" value="FGGY_KINASES_1"/>
    <property type="match status" value="1"/>
</dbReference>
<dbReference type="InterPro" id="IPR000577">
    <property type="entry name" value="Carb_kinase_FGGY"/>
</dbReference>
<dbReference type="AlphaFoldDB" id="A0AA52H9V1"/>
<evidence type="ECO:0000256" key="2">
    <source>
        <dbReference type="ARBA" id="ARBA00022629"/>
    </source>
</evidence>
<evidence type="ECO:0000256" key="6">
    <source>
        <dbReference type="ARBA" id="ARBA00022840"/>
    </source>
</evidence>
<keyword evidence="5 8" id="KW-0418">Kinase</keyword>
<sequence>MDRQIVMGVDLGTQGLKVLVYDALSKETLACTYETYPLHSGADGAREQEAAHWVAAFQRCLERIDHKSKASVKAIGVSGQQHGFVPVSREGEVLAPVKLWCDTATTSECEELMEAVGGSEECFTLSGNKIAVGFTASKILWLKKHHPDRYANMAMIMLPHDYLNYVLTGRHSMEYGDASGTGLLDVKSRRWCKPIVKAIDRQRDLLSCLPTFCDADEPVGEILPDIAVKLGLPEGIIVSAGGGDNMMAAIGTANVFDGALTASLGTSGTLFGFSSSPVVDTQGDLAAFCSSTGGWLPLLCTMNCTVATEQVRALMGVDVADIDHLVSNVPVGSEGVLTLPFYNGERTPNLPNGKAVLYGLDPTNTSKGHLLRSAMEAAIFGLKTGLEAFSRCQMTFTEVVLTGGGSSSAEWRQIAADILGLPVKILEQDENAAFGAALQALWCLEKMQKRPISLKKLTQEHLVLKEEKCCAPDAANIAKYQAVYEDYKRLTATLTPLFNA</sequence>
<keyword evidence="13" id="KW-1185">Reference proteome</keyword>
<evidence type="ECO:0000313" key="13">
    <source>
        <dbReference type="Proteomes" id="UP001268683"/>
    </source>
</evidence>
<feature type="domain" description="Carbohydrate kinase FGGY N-terminal" evidence="10">
    <location>
        <begin position="6"/>
        <end position="251"/>
    </location>
</feature>
<accession>A0AA52H9V1</accession>
<dbReference type="GO" id="GO:0005997">
    <property type="term" value="P:xylulose metabolic process"/>
    <property type="evidence" value="ECO:0007669"/>
    <property type="project" value="InterPro"/>
</dbReference>
<dbReference type="Pfam" id="PF02782">
    <property type="entry name" value="FGGY_C"/>
    <property type="match status" value="1"/>
</dbReference>
<feature type="domain" description="Carbohydrate kinase FGGY C-terminal" evidence="11">
    <location>
        <begin position="262"/>
        <end position="442"/>
    </location>
</feature>
<dbReference type="InterPro" id="IPR006000">
    <property type="entry name" value="Xylulokinase"/>
</dbReference>
<dbReference type="InterPro" id="IPR050406">
    <property type="entry name" value="FGGY_Carb_Kinase"/>
</dbReference>
<evidence type="ECO:0000256" key="5">
    <source>
        <dbReference type="ARBA" id="ARBA00022777"/>
    </source>
</evidence>
<keyword evidence="3 8" id="KW-0808">Transferase</keyword>
<dbReference type="KEGG" id="tmk:QGN29_04210"/>
<keyword evidence="2 9" id="KW-0859">Xylose metabolism</keyword>
<keyword evidence="7 9" id="KW-0119">Carbohydrate metabolism</keyword>
<dbReference type="SUPFAM" id="SSF53067">
    <property type="entry name" value="Actin-like ATPase domain"/>
    <property type="match status" value="2"/>
</dbReference>
<dbReference type="EC" id="2.7.1.17" evidence="9"/>
<dbReference type="InterPro" id="IPR043129">
    <property type="entry name" value="ATPase_NBD"/>
</dbReference>